<reference evidence="1" key="1">
    <citation type="journal article" date="2020" name="Stud. Mycol.">
        <title>101 Dothideomycetes genomes: a test case for predicting lifestyles and emergence of pathogens.</title>
        <authorList>
            <person name="Haridas S."/>
            <person name="Albert R."/>
            <person name="Binder M."/>
            <person name="Bloem J."/>
            <person name="Labutti K."/>
            <person name="Salamov A."/>
            <person name="Andreopoulos B."/>
            <person name="Baker S."/>
            <person name="Barry K."/>
            <person name="Bills G."/>
            <person name="Bluhm B."/>
            <person name="Cannon C."/>
            <person name="Castanera R."/>
            <person name="Culley D."/>
            <person name="Daum C."/>
            <person name="Ezra D."/>
            <person name="Gonzalez J."/>
            <person name="Henrissat B."/>
            <person name="Kuo A."/>
            <person name="Liang C."/>
            <person name="Lipzen A."/>
            <person name="Lutzoni F."/>
            <person name="Magnuson J."/>
            <person name="Mondo S."/>
            <person name="Nolan M."/>
            <person name="Ohm R."/>
            <person name="Pangilinan J."/>
            <person name="Park H.-J."/>
            <person name="Ramirez L."/>
            <person name="Alfaro M."/>
            <person name="Sun H."/>
            <person name="Tritt A."/>
            <person name="Yoshinaga Y."/>
            <person name="Zwiers L.-H."/>
            <person name="Turgeon B."/>
            <person name="Goodwin S."/>
            <person name="Spatafora J."/>
            <person name="Crous P."/>
            <person name="Grigoriev I."/>
        </authorList>
    </citation>
    <scope>NUCLEOTIDE SEQUENCE</scope>
    <source>
        <strain evidence="1">CBS 525.71</strain>
    </source>
</reference>
<evidence type="ECO:0000313" key="2">
    <source>
        <dbReference type="Proteomes" id="UP000799754"/>
    </source>
</evidence>
<gene>
    <name evidence="1" type="ORF">BU25DRAFT_405181</name>
</gene>
<proteinExistence type="predicted"/>
<dbReference type="EMBL" id="MU006701">
    <property type="protein sequence ID" value="KAF2633260.1"/>
    <property type="molecule type" value="Genomic_DNA"/>
</dbReference>
<comment type="caution">
    <text evidence="1">The sequence shown here is derived from an EMBL/GenBank/DDBJ whole genome shotgun (WGS) entry which is preliminary data.</text>
</comment>
<organism evidence="1 2">
    <name type="scientific">Macroventuria anomochaeta</name>
    <dbReference type="NCBI Taxonomy" id="301207"/>
    <lineage>
        <taxon>Eukaryota</taxon>
        <taxon>Fungi</taxon>
        <taxon>Dikarya</taxon>
        <taxon>Ascomycota</taxon>
        <taxon>Pezizomycotina</taxon>
        <taxon>Dothideomycetes</taxon>
        <taxon>Pleosporomycetidae</taxon>
        <taxon>Pleosporales</taxon>
        <taxon>Pleosporineae</taxon>
        <taxon>Didymellaceae</taxon>
        <taxon>Macroventuria</taxon>
    </lineage>
</organism>
<accession>A0ACB6SG46</accession>
<name>A0ACB6SG46_9PLEO</name>
<evidence type="ECO:0000313" key="1">
    <source>
        <dbReference type="EMBL" id="KAF2633260.1"/>
    </source>
</evidence>
<keyword evidence="2" id="KW-1185">Reference proteome</keyword>
<protein>
    <submittedName>
        <fullName evidence="1">NAD(P)-binding protein</fullName>
    </submittedName>
</protein>
<dbReference type="Proteomes" id="UP000799754">
    <property type="component" value="Unassembled WGS sequence"/>
</dbReference>
<sequence length="400" mass="43702">MQSSRLLRPALALRSTAKQTPHLRTFAIGLSTRPYSTENTDRLKGPVTTKSPIPGMEAIKNTIAENLGKIIPGNELASSENQFSLDAVPDLSGKVAVVTGGSEGIGYGCTHTLLSKNVKKLFILSKSDDIAADAINAIKQEMGEEKGNRVVWMKCDLSDWEETGRTAFKIAEQTDRVDILINNAARGIMTYQLAKNGIDLHMASNHFGHVVLTSHLLPILKETAKKGDKVRIVCTSSNLHEQAPSDTQFASIDELNTDLGPQPQYGRSKLAVLLYVRYLARHLTSQHPNILVNAIHPGIVETRQSTEHIHEAFPLGGYAMSVGLAPFKKTQFEGAVSTMYAATMTEKSGQYICPPAIVEKGSDKANDVEMGERLMDLTWKVVKEKTKSQSADKGCPFKES</sequence>